<sequence precursor="true">MSLKLPVAILALSLSCVSACIPANAEETSPAKFKKQTLTNIYYADGINAGDINNDGDVDVVCGPFWYAGPDFKATHEFYKAVPLPPEASPSNSMFTFLHDWSGDGWLDILVLGRVHLHQAFWYENPAKSNSPWKKHFAFERVKGESPTLVDVNGDGRPELLAHWENEWGFISPDESDPKLPWKFYGVGHQQDWPQFYHGQGVGDINSDGRIDIILNDGWYEQPESEPFRSAWAFHQGSLTGSRGGAQIFVDDIDNDGDADLVSSLHAHEWGLSWFEQIQAPSDDTSTVTKLGDTIFLNHQLMGTREEEKQYGVAFSQPHALEIHDLNGDGRKDIIVGKRVWAHGPKGDVEPMGTPVVYWFEATTRNGKPTFLPHLIDNKSGVGTQIMVKDLNQDGKPDVLTASKLGAFVFLNELVE</sequence>
<evidence type="ECO:0000313" key="4">
    <source>
        <dbReference type="Proteomes" id="UP000315724"/>
    </source>
</evidence>
<name>A0A517QN74_9PLAN</name>
<keyword evidence="4" id="KW-1185">Reference proteome</keyword>
<feature type="signal peptide" evidence="2">
    <location>
        <begin position="1"/>
        <end position="25"/>
    </location>
</feature>
<dbReference type="RefSeq" id="WP_145198775.1">
    <property type="nucleotide sequence ID" value="NZ_CP036267.1"/>
</dbReference>
<dbReference type="PROSITE" id="PS51257">
    <property type="entry name" value="PROKAR_LIPOPROTEIN"/>
    <property type="match status" value="1"/>
</dbReference>
<gene>
    <name evidence="3" type="ORF">Mal48_23070</name>
</gene>
<evidence type="ECO:0000313" key="3">
    <source>
        <dbReference type="EMBL" id="QDT33055.1"/>
    </source>
</evidence>
<evidence type="ECO:0000256" key="1">
    <source>
        <dbReference type="ARBA" id="ARBA00022729"/>
    </source>
</evidence>
<dbReference type="AlphaFoldDB" id="A0A517QN74"/>
<dbReference type="InterPro" id="IPR028994">
    <property type="entry name" value="Integrin_alpha_N"/>
</dbReference>
<dbReference type="KEGG" id="tpol:Mal48_23070"/>
<proteinExistence type="predicted"/>
<dbReference type="Proteomes" id="UP000315724">
    <property type="component" value="Chromosome"/>
</dbReference>
<reference evidence="3 4" key="1">
    <citation type="submission" date="2019-02" db="EMBL/GenBank/DDBJ databases">
        <title>Deep-cultivation of Planctomycetes and their phenomic and genomic characterization uncovers novel biology.</title>
        <authorList>
            <person name="Wiegand S."/>
            <person name="Jogler M."/>
            <person name="Boedeker C."/>
            <person name="Pinto D."/>
            <person name="Vollmers J."/>
            <person name="Rivas-Marin E."/>
            <person name="Kohn T."/>
            <person name="Peeters S.H."/>
            <person name="Heuer A."/>
            <person name="Rast P."/>
            <person name="Oberbeckmann S."/>
            <person name="Bunk B."/>
            <person name="Jeske O."/>
            <person name="Meyerdierks A."/>
            <person name="Storesund J.E."/>
            <person name="Kallscheuer N."/>
            <person name="Luecker S."/>
            <person name="Lage O.M."/>
            <person name="Pohl T."/>
            <person name="Merkel B.J."/>
            <person name="Hornburger P."/>
            <person name="Mueller R.-W."/>
            <person name="Bruemmer F."/>
            <person name="Labrenz M."/>
            <person name="Spormann A.M."/>
            <person name="Op den Camp H."/>
            <person name="Overmann J."/>
            <person name="Amann R."/>
            <person name="Jetten M.S.M."/>
            <person name="Mascher T."/>
            <person name="Medema M.H."/>
            <person name="Devos D.P."/>
            <person name="Kaster A.-K."/>
            <person name="Ovreas L."/>
            <person name="Rohde M."/>
            <person name="Galperin M.Y."/>
            <person name="Jogler C."/>
        </authorList>
    </citation>
    <scope>NUCLEOTIDE SEQUENCE [LARGE SCALE GENOMIC DNA]</scope>
    <source>
        <strain evidence="3 4">Mal48</strain>
    </source>
</reference>
<dbReference type="EMBL" id="CP036267">
    <property type="protein sequence ID" value="QDT33055.1"/>
    <property type="molecule type" value="Genomic_DNA"/>
</dbReference>
<organism evidence="3 4">
    <name type="scientific">Thalassoglobus polymorphus</name>
    <dbReference type="NCBI Taxonomy" id="2527994"/>
    <lineage>
        <taxon>Bacteria</taxon>
        <taxon>Pseudomonadati</taxon>
        <taxon>Planctomycetota</taxon>
        <taxon>Planctomycetia</taxon>
        <taxon>Planctomycetales</taxon>
        <taxon>Planctomycetaceae</taxon>
        <taxon>Thalassoglobus</taxon>
    </lineage>
</organism>
<dbReference type="Gene3D" id="2.130.10.130">
    <property type="entry name" value="Integrin alpha, N-terminal"/>
    <property type="match status" value="2"/>
</dbReference>
<dbReference type="PANTHER" id="PTHR44103">
    <property type="entry name" value="PROPROTEIN CONVERTASE P"/>
    <property type="match status" value="1"/>
</dbReference>
<accession>A0A517QN74</accession>
<keyword evidence="1 2" id="KW-0732">Signal</keyword>
<dbReference type="SUPFAM" id="SSF69318">
    <property type="entry name" value="Integrin alpha N-terminal domain"/>
    <property type="match status" value="1"/>
</dbReference>
<dbReference type="PANTHER" id="PTHR44103:SF1">
    <property type="entry name" value="PROPROTEIN CONVERTASE P"/>
    <property type="match status" value="1"/>
</dbReference>
<dbReference type="Pfam" id="PF13517">
    <property type="entry name" value="FG-GAP_3"/>
    <property type="match status" value="3"/>
</dbReference>
<dbReference type="InterPro" id="IPR013517">
    <property type="entry name" value="FG-GAP"/>
</dbReference>
<protein>
    <submittedName>
        <fullName evidence="3">FG-GAP repeat protein</fullName>
    </submittedName>
</protein>
<dbReference type="OrthoDB" id="228608at2"/>
<feature type="chain" id="PRO_5022223209" evidence="2">
    <location>
        <begin position="26"/>
        <end position="416"/>
    </location>
</feature>
<evidence type="ECO:0000256" key="2">
    <source>
        <dbReference type="SAM" id="SignalP"/>
    </source>
</evidence>